<evidence type="ECO:0000313" key="2">
    <source>
        <dbReference type="Proteomes" id="UP000824139"/>
    </source>
</evidence>
<reference evidence="1" key="1">
    <citation type="submission" date="2020-10" db="EMBL/GenBank/DDBJ databases">
        <authorList>
            <person name="Gilroy R."/>
        </authorList>
    </citation>
    <scope>NUCLEOTIDE SEQUENCE</scope>
    <source>
        <strain evidence="1">CHK152-2994</strain>
    </source>
</reference>
<proteinExistence type="predicted"/>
<protein>
    <submittedName>
        <fullName evidence="1">Uncharacterized protein</fullName>
    </submittedName>
</protein>
<dbReference type="EMBL" id="DVJO01000062">
    <property type="protein sequence ID" value="HIS82536.1"/>
    <property type="molecule type" value="Genomic_DNA"/>
</dbReference>
<name>A0A9D1K3I2_9BACT</name>
<gene>
    <name evidence="1" type="ORF">IAD41_02885</name>
</gene>
<evidence type="ECO:0000313" key="1">
    <source>
        <dbReference type="EMBL" id="HIS82536.1"/>
    </source>
</evidence>
<sequence length="106" mass="12278">MTKSFNELGQHLKQYLIDCHSNYKGLKNVAVERYNNLKVSMEPEIYQTFHVIIRIGISEAVFIMPEGAVFTGSMGMDEKFVIRWLQNTFIQEDLSSHWKNASLYSA</sequence>
<comment type="caution">
    <text evidence="1">The sequence shown here is derived from an EMBL/GenBank/DDBJ whole genome shotgun (WGS) entry which is preliminary data.</text>
</comment>
<reference evidence="1" key="2">
    <citation type="journal article" date="2021" name="PeerJ">
        <title>Extensive microbial diversity within the chicken gut microbiome revealed by metagenomics and culture.</title>
        <authorList>
            <person name="Gilroy R."/>
            <person name="Ravi A."/>
            <person name="Getino M."/>
            <person name="Pursley I."/>
            <person name="Horton D.L."/>
            <person name="Alikhan N.F."/>
            <person name="Baker D."/>
            <person name="Gharbi K."/>
            <person name="Hall N."/>
            <person name="Watson M."/>
            <person name="Adriaenssens E.M."/>
            <person name="Foster-Nyarko E."/>
            <person name="Jarju S."/>
            <person name="Secka A."/>
            <person name="Antonio M."/>
            <person name="Oren A."/>
            <person name="Chaudhuri R.R."/>
            <person name="La Ragione R."/>
            <person name="Hildebrand F."/>
            <person name="Pallen M.J."/>
        </authorList>
    </citation>
    <scope>NUCLEOTIDE SEQUENCE</scope>
    <source>
        <strain evidence="1">CHK152-2994</strain>
    </source>
</reference>
<organism evidence="1 2">
    <name type="scientific">Candidatus Scatenecus faecavium</name>
    <dbReference type="NCBI Taxonomy" id="2840915"/>
    <lineage>
        <taxon>Bacteria</taxon>
        <taxon>Candidatus Scatenecus</taxon>
    </lineage>
</organism>
<dbReference type="Proteomes" id="UP000824139">
    <property type="component" value="Unassembled WGS sequence"/>
</dbReference>
<dbReference type="AlphaFoldDB" id="A0A9D1K3I2"/>
<accession>A0A9D1K3I2</accession>